<dbReference type="AlphaFoldDB" id="A0AAD5KU60"/>
<reference evidence="1 2" key="1">
    <citation type="submission" date="2022-05" db="EMBL/GenBank/DDBJ databases">
        <title>A multi-omics perspective on studying reproductive biology in Daphnia sinensis.</title>
        <authorList>
            <person name="Jia J."/>
        </authorList>
    </citation>
    <scope>NUCLEOTIDE SEQUENCE [LARGE SCALE GENOMIC DNA]</scope>
    <source>
        <strain evidence="1 2">WSL</strain>
    </source>
</reference>
<dbReference type="Proteomes" id="UP000820818">
    <property type="component" value="Linkage Group LG4"/>
</dbReference>
<protein>
    <submittedName>
        <fullName evidence="1">Uncharacterized protein</fullName>
    </submittedName>
</protein>
<evidence type="ECO:0000313" key="1">
    <source>
        <dbReference type="EMBL" id="KAI9559614.1"/>
    </source>
</evidence>
<keyword evidence="2" id="KW-1185">Reference proteome</keyword>
<comment type="caution">
    <text evidence="1">The sequence shown here is derived from an EMBL/GenBank/DDBJ whole genome shotgun (WGS) entry which is preliminary data.</text>
</comment>
<evidence type="ECO:0000313" key="2">
    <source>
        <dbReference type="Proteomes" id="UP000820818"/>
    </source>
</evidence>
<dbReference type="EMBL" id="WJBH02000004">
    <property type="protein sequence ID" value="KAI9559614.1"/>
    <property type="molecule type" value="Genomic_DNA"/>
</dbReference>
<accession>A0AAD5KU60</accession>
<organism evidence="1 2">
    <name type="scientific">Daphnia sinensis</name>
    <dbReference type="NCBI Taxonomy" id="1820382"/>
    <lineage>
        <taxon>Eukaryota</taxon>
        <taxon>Metazoa</taxon>
        <taxon>Ecdysozoa</taxon>
        <taxon>Arthropoda</taxon>
        <taxon>Crustacea</taxon>
        <taxon>Branchiopoda</taxon>
        <taxon>Diplostraca</taxon>
        <taxon>Cladocera</taxon>
        <taxon>Anomopoda</taxon>
        <taxon>Daphniidae</taxon>
        <taxon>Daphnia</taxon>
        <taxon>Daphnia similis group</taxon>
    </lineage>
</organism>
<proteinExistence type="predicted"/>
<sequence>MSNKYPQNWCGISNGLYSVSGFWPHMFRFSCWTAFVRSARLLNLHVSLRLHSSRVTKAQ</sequence>
<name>A0AAD5KU60_9CRUS</name>
<gene>
    <name evidence="1" type="ORF">GHT06_013619</name>
</gene>